<dbReference type="AlphaFoldDB" id="A0A7H0EZB4"/>
<dbReference type="Proteomes" id="UP000516013">
    <property type="component" value="Chromosome"/>
</dbReference>
<proteinExistence type="predicted"/>
<evidence type="ECO:0000313" key="4">
    <source>
        <dbReference type="Proteomes" id="UP000516013"/>
    </source>
</evidence>
<evidence type="ECO:0000256" key="1">
    <source>
        <dbReference type="SAM" id="Phobius"/>
    </source>
</evidence>
<gene>
    <name evidence="3" type="ORF">IAR63_14990</name>
</gene>
<evidence type="ECO:0000256" key="2">
    <source>
        <dbReference type="SAM" id="SignalP"/>
    </source>
</evidence>
<dbReference type="EMBL" id="CP060822">
    <property type="protein sequence ID" value="QNP29130.1"/>
    <property type="molecule type" value="Genomic_DNA"/>
</dbReference>
<keyword evidence="1" id="KW-0812">Transmembrane</keyword>
<organism evidence="3 4">
    <name type="scientific">Cylindrospermopsis curvispora GIHE-G1</name>
    <dbReference type="NCBI Taxonomy" id="2666332"/>
    <lineage>
        <taxon>Bacteria</taxon>
        <taxon>Bacillati</taxon>
        <taxon>Cyanobacteriota</taxon>
        <taxon>Cyanophyceae</taxon>
        <taxon>Nostocales</taxon>
        <taxon>Aphanizomenonaceae</taxon>
        <taxon>Cylindrospermopsis</taxon>
    </lineage>
</organism>
<protein>
    <submittedName>
        <fullName evidence="3">Uncharacterized protein</fullName>
    </submittedName>
</protein>
<name>A0A7H0EZB4_9CYAN</name>
<keyword evidence="1" id="KW-0472">Membrane</keyword>
<accession>A0A7H0EZB4</accession>
<sequence length="476" mass="53805">MNKLMKQHFYLTLTLSSILLLVSPVRAVDDLVKDPPPGNVTNIAIGVNQQQNILEKFTGLKNAVRSFNRNLKNFVQDKKDTGNLNSRAVIAQINDLKQEIPTLPQTPLLSPPVARSNAILKELERATKYLEKGLEPKGVTGIQKYLGFFAKKKVNKKYYGNFGKTTQEEIEKFTNAKIQQLEKEITTIQSLTGKTGIKSVAVLSTNSISNIPSSSTKVDPKLNNNEPNNNAKELAALKSRLDGMEKTAIIIGLIFFIGIFVCIYVLSQIIGNPEMIKRLNRLDQSNNNSMKKFKDLETQLGVIGDKQKTLIEKINNLSNLDRFNGEQVSIPEPPKLPVDKRYQSQKLPFTPNNLENPIIVLYNNKANVLIDRAIPVSEAKLTAYERRLGHYTQPVLEETKRGNYWVIIEGTVNYLVPKFDIRINSHNYSTISVFFECFKYDPKSINDFKDFRLISPAIVSSTGDKWELVERGELEF</sequence>
<dbReference type="RefSeq" id="WP_187705827.1">
    <property type="nucleotide sequence ID" value="NZ_CP060822.1"/>
</dbReference>
<feature type="transmembrane region" description="Helical" evidence="1">
    <location>
        <begin position="248"/>
        <end position="271"/>
    </location>
</feature>
<dbReference type="KEGG" id="ccur:IAR63_14990"/>
<feature type="signal peptide" evidence="2">
    <location>
        <begin position="1"/>
        <end position="27"/>
    </location>
</feature>
<evidence type="ECO:0000313" key="3">
    <source>
        <dbReference type="EMBL" id="QNP29130.1"/>
    </source>
</evidence>
<feature type="chain" id="PRO_5029010764" evidence="2">
    <location>
        <begin position="28"/>
        <end position="476"/>
    </location>
</feature>
<keyword evidence="1" id="KW-1133">Transmembrane helix</keyword>
<reference evidence="3 4" key="1">
    <citation type="submission" date="2020-08" db="EMBL/GenBank/DDBJ databases">
        <title>Complete genome sequence of Raphidiopsis curvispora isolated from drinking water reservoir in South Korea.</title>
        <authorList>
            <person name="Jeong J."/>
        </authorList>
    </citation>
    <scope>NUCLEOTIDE SEQUENCE [LARGE SCALE GENOMIC DNA]</scope>
    <source>
        <strain evidence="3 4">GIHE-G1</strain>
    </source>
</reference>
<keyword evidence="2" id="KW-0732">Signal</keyword>
<keyword evidence="4" id="KW-1185">Reference proteome</keyword>